<accession>A0AAD7CKT5</accession>
<dbReference type="Proteomes" id="UP001221142">
    <property type="component" value="Unassembled WGS sequence"/>
</dbReference>
<reference evidence="1" key="1">
    <citation type="submission" date="2023-03" db="EMBL/GenBank/DDBJ databases">
        <title>Massive genome expansion in bonnet fungi (Mycena s.s.) driven by repeated elements and novel gene families across ecological guilds.</title>
        <authorList>
            <consortium name="Lawrence Berkeley National Laboratory"/>
            <person name="Harder C.B."/>
            <person name="Miyauchi S."/>
            <person name="Viragh M."/>
            <person name="Kuo A."/>
            <person name="Thoen E."/>
            <person name="Andreopoulos B."/>
            <person name="Lu D."/>
            <person name="Skrede I."/>
            <person name="Drula E."/>
            <person name="Henrissat B."/>
            <person name="Morin E."/>
            <person name="Kohler A."/>
            <person name="Barry K."/>
            <person name="LaButti K."/>
            <person name="Morin E."/>
            <person name="Salamov A."/>
            <person name="Lipzen A."/>
            <person name="Mereny Z."/>
            <person name="Hegedus B."/>
            <person name="Baldrian P."/>
            <person name="Stursova M."/>
            <person name="Weitz H."/>
            <person name="Taylor A."/>
            <person name="Grigoriev I.V."/>
            <person name="Nagy L.G."/>
            <person name="Martin F."/>
            <person name="Kauserud H."/>
        </authorList>
    </citation>
    <scope>NUCLEOTIDE SEQUENCE</scope>
    <source>
        <strain evidence="1">9284</strain>
    </source>
</reference>
<sequence>MLPDEIVSEILSPALKVPDDLFSDTSETSPFANFTPSTSAYLLVCKDWLRVATPLLYSVVVLRSKAQATALAAVLKDNPEFGRFIKKLRVEGGYGPSMHAILKSAPNITDLFLSLTIWSSDNTSGLCKGLPLINPHRFITVDPWNSHPMKNKQADALRKSVLECIPLWNNLRIFCYPYPSHIIFGGPIWVQRAMELSQTLVGSHVQTIIFSSTFSSIPRFIPPLYGIPSLEVLQFQPSLGVDSRFVSVINGDPRLKRLAKYEMKDSHQEPVLNEPIIAPSLNPHFRPMDSASEQTRETVWKRVLFFAMYVELFGSPLRRRPNASLYPSRLPILCVSKYFHRLALPYLHESVKITPRNAVKFREALDNQPLLGSFIRRLFTASEPFVPKSSSGKQDIQDAVLGAFQCAHHLEVFVPVPGCARQHFSTEAFELLAKTAGRSLQELTISLDTSISASMFEAFSALRTLDIGGWNLTAERLDSPSHALKSLHTLKIGLDFSGSPGAILAVFEDMGLESLHSLGFPEHSKAASPLVKAHGAKLLHLTMEYASDFPALRLCPNLVDLELTGPWNFTDLAPSNPHNSLTKIVASNMPTDMDEDKFNQEMFPALREIQIRSLHWPTTERDIVKSKFVPFAEYLLEKNVKLTSRDGKAWVPRLKLKTGRGRK</sequence>
<protein>
    <submittedName>
        <fullName evidence="1">Uncharacterized protein</fullName>
    </submittedName>
</protein>
<evidence type="ECO:0000313" key="2">
    <source>
        <dbReference type="Proteomes" id="UP001221142"/>
    </source>
</evidence>
<dbReference type="InterPro" id="IPR032675">
    <property type="entry name" value="LRR_dom_sf"/>
</dbReference>
<comment type="caution">
    <text evidence="1">The sequence shown here is derived from an EMBL/GenBank/DDBJ whole genome shotgun (WGS) entry which is preliminary data.</text>
</comment>
<gene>
    <name evidence="1" type="ORF">FB45DRAFT_820677</name>
</gene>
<dbReference type="AlphaFoldDB" id="A0AAD7CKT5"/>
<name>A0AAD7CKT5_9AGAR</name>
<evidence type="ECO:0000313" key="1">
    <source>
        <dbReference type="EMBL" id="KAJ7651185.1"/>
    </source>
</evidence>
<dbReference type="EMBL" id="JARKIF010000001">
    <property type="protein sequence ID" value="KAJ7651185.1"/>
    <property type="molecule type" value="Genomic_DNA"/>
</dbReference>
<dbReference type="SUPFAM" id="SSF52047">
    <property type="entry name" value="RNI-like"/>
    <property type="match status" value="1"/>
</dbReference>
<dbReference type="Gene3D" id="3.80.10.10">
    <property type="entry name" value="Ribonuclease Inhibitor"/>
    <property type="match status" value="1"/>
</dbReference>
<keyword evidence="2" id="KW-1185">Reference proteome</keyword>
<proteinExistence type="predicted"/>
<organism evidence="1 2">
    <name type="scientific">Roridomyces roridus</name>
    <dbReference type="NCBI Taxonomy" id="1738132"/>
    <lineage>
        <taxon>Eukaryota</taxon>
        <taxon>Fungi</taxon>
        <taxon>Dikarya</taxon>
        <taxon>Basidiomycota</taxon>
        <taxon>Agaricomycotina</taxon>
        <taxon>Agaricomycetes</taxon>
        <taxon>Agaricomycetidae</taxon>
        <taxon>Agaricales</taxon>
        <taxon>Marasmiineae</taxon>
        <taxon>Mycenaceae</taxon>
        <taxon>Roridomyces</taxon>
    </lineage>
</organism>